<dbReference type="OrthoDB" id="534666at2759"/>
<accession>A0A2J7WH19</accession>
<organism evidence="1 2">
    <name type="scientific">Tetrabaena socialis</name>
    <dbReference type="NCBI Taxonomy" id="47790"/>
    <lineage>
        <taxon>Eukaryota</taxon>
        <taxon>Viridiplantae</taxon>
        <taxon>Chlorophyta</taxon>
        <taxon>core chlorophytes</taxon>
        <taxon>Chlorophyceae</taxon>
        <taxon>CS clade</taxon>
        <taxon>Chlamydomonadales</taxon>
        <taxon>Tetrabaenaceae</taxon>
        <taxon>Tetrabaena</taxon>
    </lineage>
</organism>
<proteinExistence type="predicted"/>
<gene>
    <name evidence="1" type="ORF">TSOC_015455</name>
</gene>
<evidence type="ECO:0000313" key="2">
    <source>
        <dbReference type="Proteomes" id="UP000236333"/>
    </source>
</evidence>
<reference evidence="1 2" key="1">
    <citation type="journal article" date="2017" name="Mol. Biol. Evol.">
        <title>The 4-celled Tetrabaena socialis nuclear genome reveals the essential components for genetic control of cell number at the origin of multicellularity in the volvocine lineage.</title>
        <authorList>
            <person name="Featherston J."/>
            <person name="Arakaki Y."/>
            <person name="Hanschen E.R."/>
            <person name="Ferris P.J."/>
            <person name="Michod R.E."/>
            <person name="Olson B.J.S.C."/>
            <person name="Nozaki H."/>
            <person name="Durand P.M."/>
        </authorList>
    </citation>
    <scope>NUCLEOTIDE SEQUENCE [LARGE SCALE GENOMIC DNA]</scope>
    <source>
        <strain evidence="1 2">NIES-571</strain>
    </source>
</reference>
<comment type="caution">
    <text evidence="1">The sequence shown here is derived from an EMBL/GenBank/DDBJ whole genome shotgun (WGS) entry which is preliminary data.</text>
</comment>
<name>A0A2J7WH19_9CHLO</name>
<dbReference type="Proteomes" id="UP000236333">
    <property type="component" value="Unassembled WGS sequence"/>
</dbReference>
<evidence type="ECO:0000313" key="1">
    <source>
        <dbReference type="EMBL" id="PNG62662.1"/>
    </source>
</evidence>
<dbReference type="AlphaFoldDB" id="A0A2J7WH19"/>
<keyword evidence="2" id="KW-1185">Reference proteome</keyword>
<protein>
    <submittedName>
        <fullName evidence="1">Uncharacterized protein</fullName>
    </submittedName>
</protein>
<dbReference type="EMBL" id="PGGS01005579">
    <property type="protein sequence ID" value="PNG62662.1"/>
    <property type="molecule type" value="Genomic_DNA"/>
</dbReference>
<sequence>ERAPTSVAYAETQSMYLVAYASDAAWLGRGDTRRAEGQGEEGDGHRGAGARYACNRSGEVIPWQVIADGITATQPYDVFMLRSLIVVPYFEKALYELPESELTVERLLALADEVETRVQ</sequence>
<feature type="non-terminal residue" evidence="1">
    <location>
        <position position="1"/>
    </location>
</feature>
<feature type="non-terminal residue" evidence="1">
    <location>
        <position position="119"/>
    </location>
</feature>